<dbReference type="InterPro" id="IPR037175">
    <property type="entry name" value="KFase_sf"/>
</dbReference>
<dbReference type="PANTHER" id="PTHR34861:SF11">
    <property type="entry name" value="CYCLASE"/>
    <property type="match status" value="1"/>
</dbReference>
<comment type="caution">
    <text evidence="2">The sequence shown here is derived from an EMBL/GenBank/DDBJ whole genome shotgun (WGS) entry which is preliminary data.</text>
</comment>
<dbReference type="Proteomes" id="UP001345691">
    <property type="component" value="Unassembled WGS sequence"/>
</dbReference>
<proteinExistence type="inferred from homology"/>
<evidence type="ECO:0000256" key="1">
    <source>
        <dbReference type="ARBA" id="ARBA00007865"/>
    </source>
</evidence>
<dbReference type="EMBL" id="JAVRRF010000051">
    <property type="protein sequence ID" value="KAK5048795.1"/>
    <property type="molecule type" value="Genomic_DNA"/>
</dbReference>
<sequence length="332" mass="36314">MPPRPSFRDLPCRPGDPPFSAWGLYGAEDQLGALNLLTPETTLAAARSEIQTGVRIPLDPPIDCLLTPASGRAGLKHTIARRGEDRAVHDDTVEFNTQIGPQWDGFRHVAYLKAKLFYNNTPLERISGANPDPEWLGTQAWVQNGSIVGRGVLLDFHSYAQAKGIEYERTGPKADYPISLAELKDVAATQGVQIRHGDILFVRSGFWSAYHQLSGQEKRDWSAMEPPIWVGVETTANLAEFLWNSGIAACAGDAPGWERIPNYNSPAEAGLKGLSLHEIMLGGWGMPIGEMFDLEALSEECKRQGRWSFFVTSAPLHVRGGVGSPPNAIAIF</sequence>
<dbReference type="InterPro" id="IPR007325">
    <property type="entry name" value="KFase/CYL"/>
</dbReference>
<gene>
    <name evidence="2" type="ORF">LTR69_011258</name>
</gene>
<name>A0ABR0IUP0_9EURO</name>
<dbReference type="SUPFAM" id="SSF102198">
    <property type="entry name" value="Putative cyclase"/>
    <property type="match status" value="1"/>
</dbReference>
<evidence type="ECO:0000313" key="3">
    <source>
        <dbReference type="Proteomes" id="UP001345691"/>
    </source>
</evidence>
<evidence type="ECO:0000313" key="2">
    <source>
        <dbReference type="EMBL" id="KAK5048795.1"/>
    </source>
</evidence>
<evidence type="ECO:0008006" key="4">
    <source>
        <dbReference type="Google" id="ProtNLM"/>
    </source>
</evidence>
<reference evidence="2 3" key="1">
    <citation type="submission" date="2023-08" db="EMBL/GenBank/DDBJ databases">
        <title>Black Yeasts Isolated from many extreme environments.</title>
        <authorList>
            <person name="Coleine C."/>
            <person name="Stajich J.E."/>
            <person name="Selbmann L."/>
        </authorList>
    </citation>
    <scope>NUCLEOTIDE SEQUENCE [LARGE SCALE GENOMIC DNA]</scope>
    <source>
        <strain evidence="2 3">CCFEE 6328</strain>
    </source>
</reference>
<dbReference type="Gene3D" id="3.50.30.50">
    <property type="entry name" value="Putative cyclase"/>
    <property type="match status" value="1"/>
</dbReference>
<organism evidence="2 3">
    <name type="scientific">Exophiala sideris</name>
    <dbReference type="NCBI Taxonomy" id="1016849"/>
    <lineage>
        <taxon>Eukaryota</taxon>
        <taxon>Fungi</taxon>
        <taxon>Dikarya</taxon>
        <taxon>Ascomycota</taxon>
        <taxon>Pezizomycotina</taxon>
        <taxon>Eurotiomycetes</taxon>
        <taxon>Chaetothyriomycetidae</taxon>
        <taxon>Chaetothyriales</taxon>
        <taxon>Herpotrichiellaceae</taxon>
        <taxon>Exophiala</taxon>
    </lineage>
</organism>
<comment type="similarity">
    <text evidence="1">Belongs to the Cyclase 1 superfamily.</text>
</comment>
<dbReference type="Pfam" id="PF04199">
    <property type="entry name" value="Cyclase"/>
    <property type="match status" value="1"/>
</dbReference>
<accession>A0ABR0IUP0</accession>
<protein>
    <recommendedName>
        <fullName evidence="4">Cyclase</fullName>
    </recommendedName>
</protein>
<keyword evidence="3" id="KW-1185">Reference proteome</keyword>
<dbReference type="PANTHER" id="PTHR34861">
    <property type="match status" value="1"/>
</dbReference>